<protein>
    <submittedName>
        <fullName evidence="2">Uncharacterized protein</fullName>
    </submittedName>
</protein>
<organism evidence="2 3">
    <name type="scientific">Vigna unguiculata</name>
    <name type="common">Cowpea</name>
    <dbReference type="NCBI Taxonomy" id="3917"/>
    <lineage>
        <taxon>Eukaryota</taxon>
        <taxon>Viridiplantae</taxon>
        <taxon>Streptophyta</taxon>
        <taxon>Embryophyta</taxon>
        <taxon>Tracheophyta</taxon>
        <taxon>Spermatophyta</taxon>
        <taxon>Magnoliopsida</taxon>
        <taxon>eudicotyledons</taxon>
        <taxon>Gunneridae</taxon>
        <taxon>Pentapetalae</taxon>
        <taxon>rosids</taxon>
        <taxon>fabids</taxon>
        <taxon>Fabales</taxon>
        <taxon>Fabaceae</taxon>
        <taxon>Papilionoideae</taxon>
        <taxon>50 kb inversion clade</taxon>
        <taxon>NPAAA clade</taxon>
        <taxon>indigoferoid/millettioid clade</taxon>
        <taxon>Phaseoleae</taxon>
        <taxon>Vigna</taxon>
    </lineage>
</organism>
<evidence type="ECO:0000256" key="1">
    <source>
        <dbReference type="SAM" id="MobiDB-lite"/>
    </source>
</evidence>
<dbReference type="AlphaFoldDB" id="A0A4D6KTV7"/>
<dbReference type="Proteomes" id="UP000501690">
    <property type="component" value="Linkage Group LG1"/>
</dbReference>
<accession>A0A4D6KTV7</accession>
<feature type="compositionally biased region" description="Polar residues" evidence="1">
    <location>
        <begin position="17"/>
        <end position="26"/>
    </location>
</feature>
<gene>
    <name evidence="2" type="ORF">DEO72_LG1g2275</name>
</gene>
<name>A0A4D6KTV7_VIGUN</name>
<evidence type="ECO:0000313" key="2">
    <source>
        <dbReference type="EMBL" id="QCD78639.1"/>
    </source>
</evidence>
<reference evidence="2 3" key="1">
    <citation type="submission" date="2019-04" db="EMBL/GenBank/DDBJ databases">
        <title>An improved genome assembly and genetic linkage map for asparagus bean, Vigna unguiculata ssp. sesquipedialis.</title>
        <authorList>
            <person name="Xia Q."/>
            <person name="Zhang R."/>
            <person name="Dong Y."/>
        </authorList>
    </citation>
    <scope>NUCLEOTIDE SEQUENCE [LARGE SCALE GENOMIC DNA]</scope>
    <source>
        <tissue evidence="2">Leaf</tissue>
    </source>
</reference>
<feature type="region of interest" description="Disordered" evidence="1">
    <location>
        <begin position="1"/>
        <end position="26"/>
    </location>
</feature>
<sequence length="201" mass="22659">MAAAAPCSSKPPPSQSNLHANQTLRPPQIRATTMLATRLNQRIHYDERRERFLCLSGDDLDPRLGLTKLTFSNSTSPRTSSRISPPMLSESIFETLFITSIMRSPAVLASEKYFTFDNPTPVTCFLAHHSWQQQHHARASRHHHEATCTQTKLFSHHRFAQPPCLHADQTLANQPVFVSQWWPVLSLGFITSQNGCGIDGW</sequence>
<dbReference type="EMBL" id="CP039345">
    <property type="protein sequence ID" value="QCD78639.1"/>
    <property type="molecule type" value="Genomic_DNA"/>
</dbReference>
<evidence type="ECO:0000313" key="3">
    <source>
        <dbReference type="Proteomes" id="UP000501690"/>
    </source>
</evidence>
<proteinExistence type="predicted"/>
<keyword evidence="3" id="KW-1185">Reference proteome</keyword>